<proteinExistence type="predicted"/>
<dbReference type="OrthoDB" id="4365646at2759"/>
<feature type="compositionally biased region" description="Polar residues" evidence="1">
    <location>
        <begin position="582"/>
        <end position="593"/>
    </location>
</feature>
<feature type="compositionally biased region" description="Low complexity" evidence="1">
    <location>
        <begin position="91"/>
        <end position="102"/>
    </location>
</feature>
<feature type="compositionally biased region" description="Pro residues" evidence="1">
    <location>
        <begin position="1"/>
        <end position="10"/>
    </location>
</feature>
<feature type="compositionally biased region" description="Pro residues" evidence="1">
    <location>
        <begin position="103"/>
        <end position="115"/>
    </location>
</feature>
<feature type="compositionally biased region" description="Polar residues" evidence="1">
    <location>
        <begin position="198"/>
        <end position="220"/>
    </location>
</feature>
<evidence type="ECO:0000313" key="3">
    <source>
        <dbReference type="Proteomes" id="UP000042958"/>
    </source>
</evidence>
<feature type="compositionally biased region" description="Low complexity" evidence="1">
    <location>
        <begin position="236"/>
        <end position="249"/>
    </location>
</feature>
<feature type="region of interest" description="Disordered" evidence="1">
    <location>
        <begin position="131"/>
        <end position="253"/>
    </location>
</feature>
<dbReference type="EMBL" id="CDHK01000010">
    <property type="protein sequence ID" value="CEJ61203.1"/>
    <property type="molecule type" value="Genomic_DNA"/>
</dbReference>
<evidence type="ECO:0000256" key="1">
    <source>
        <dbReference type="SAM" id="MobiDB-lite"/>
    </source>
</evidence>
<feature type="region of interest" description="Disordered" evidence="1">
    <location>
        <begin position="91"/>
        <end position="115"/>
    </location>
</feature>
<feature type="region of interest" description="Disordered" evidence="1">
    <location>
        <begin position="1"/>
        <end position="46"/>
    </location>
</feature>
<feature type="region of interest" description="Disordered" evidence="1">
    <location>
        <begin position="411"/>
        <end position="473"/>
    </location>
</feature>
<feature type="compositionally biased region" description="Low complexity" evidence="1">
    <location>
        <begin position="445"/>
        <end position="457"/>
    </location>
</feature>
<dbReference type="AlphaFoldDB" id="A0A0F7TWZ6"/>
<protein>
    <submittedName>
        <fullName evidence="2">Uncharacterized protein</fullName>
    </submittedName>
</protein>
<feature type="compositionally biased region" description="Low complexity" evidence="1">
    <location>
        <begin position="154"/>
        <end position="192"/>
    </location>
</feature>
<accession>A0A0F7TWZ6</accession>
<evidence type="ECO:0000313" key="2">
    <source>
        <dbReference type="EMBL" id="CEJ61203.1"/>
    </source>
</evidence>
<feature type="compositionally biased region" description="Low complexity" evidence="1">
    <location>
        <begin position="131"/>
        <end position="142"/>
    </location>
</feature>
<dbReference type="Proteomes" id="UP000042958">
    <property type="component" value="Unassembled WGS sequence"/>
</dbReference>
<reference evidence="3" key="1">
    <citation type="journal article" date="2015" name="Genome Announc.">
        <title>Draft genome sequence of the fungus Penicillium brasilianum MG11.</title>
        <authorList>
            <person name="Horn F."/>
            <person name="Linde J."/>
            <person name="Mattern D.J."/>
            <person name="Walther G."/>
            <person name="Guthke R."/>
            <person name="Brakhage A.A."/>
            <person name="Valiante V."/>
        </authorList>
    </citation>
    <scope>NUCLEOTIDE SEQUENCE [LARGE SCALE GENOMIC DNA]</scope>
    <source>
        <strain evidence="3">MG11</strain>
    </source>
</reference>
<feature type="compositionally biased region" description="Basic and acidic residues" evidence="1">
    <location>
        <begin position="23"/>
        <end position="41"/>
    </location>
</feature>
<sequence>MSEDPSPPFGGPNMANGTSSPHDQLRLEAARKRLKSERFTSENESPLDAQIRRLTEELEELKKQRQVAELQEQIWAEQHLLEASRNRLSVAAASASPMSNSPAPVPAPVPASVPAPVPATALALASALVSAPSTSTAIAPSPQVVSHPPQTTQAVAKPSVVPNNVPVAASPNVKQPFVAPQPAAVQQPQKSPLVLNGNGLTQGQAVSSPSAGNGVTNATPSRPPSAVPTSLPVASKQQLQQQRQQQLKEQLQKEQQRKQQEQQEQQRKQQEQQEQQREQQEQQQQEQQQQEQQQQQQQQQQQEQERPWFKRPCTPGAPADSTLRQLPPYQGRTREEYASFIAALEAHFSRAPQYYSKEREYRKVKLGLQHLGPAPRASWHALTEHPETWHNFRIFLFKVVVRNLKPIDQARQANTTQPAAPKVETAQTPAAQQPPPAPSSMPKVQPGQPAQQSPQAQRNGSLSHGPLPSASPNLKAKTAIATYVNCQQSPKETIQAFSTRLQATSSFNAELSLHDRMGFLKKGVVSPIRNRAHRPFPYFKTYDEYVVYLQDIEDTLPQRQIELEGEQPPQTNASKWVPVAWNGNSNHQTTQQGPGAPRGHSPDCTAKPPSNVPPQASKAFAHSSPPRPKNGPASPTARKSMPRRMSSPAPPDPKIKPTDGRDWWACRNYIGGLEAHFRNHPRYFTDEERKVALARRYICPSLNEKWVAFARKRPQITWFDVCVFIINQSAQSFTPESAVSRYLRCSQMPNQKIREFALWVQQFAPHYQRPGWDELRHLYDRIMPYIKTRARKDYKDFSSLAAMVAYLEAVESTHPNRPKDIAPDNARQSVPRKRSRED</sequence>
<feature type="region of interest" description="Disordered" evidence="1">
    <location>
        <begin position="814"/>
        <end position="838"/>
    </location>
</feature>
<dbReference type="STRING" id="104259.A0A0F7TWZ6"/>
<keyword evidence="3" id="KW-1185">Reference proteome</keyword>
<feature type="compositionally biased region" description="Low complexity" evidence="1">
    <location>
        <begin position="637"/>
        <end position="647"/>
    </location>
</feature>
<feature type="region of interest" description="Disordered" evidence="1">
    <location>
        <begin position="295"/>
        <end position="328"/>
    </location>
</feature>
<name>A0A0F7TWZ6_PENBI</name>
<feature type="region of interest" description="Disordered" evidence="1">
    <location>
        <begin position="565"/>
        <end position="658"/>
    </location>
</feature>
<organism evidence="2 3">
    <name type="scientific">Penicillium brasilianum</name>
    <dbReference type="NCBI Taxonomy" id="104259"/>
    <lineage>
        <taxon>Eukaryota</taxon>
        <taxon>Fungi</taxon>
        <taxon>Dikarya</taxon>
        <taxon>Ascomycota</taxon>
        <taxon>Pezizomycotina</taxon>
        <taxon>Eurotiomycetes</taxon>
        <taxon>Eurotiomycetidae</taxon>
        <taxon>Eurotiales</taxon>
        <taxon>Aspergillaceae</taxon>
        <taxon>Penicillium</taxon>
    </lineage>
</organism>
<gene>
    <name evidence="2" type="ORF">PMG11_09740</name>
</gene>